<name>A0ABW4J625_9LACO</name>
<keyword evidence="5" id="KW-1185">Reference proteome</keyword>
<accession>A0ABW4J625</accession>
<dbReference type="EMBL" id="JBHTOP010000004">
    <property type="protein sequence ID" value="MFD1671033.1"/>
    <property type="molecule type" value="Genomic_DNA"/>
</dbReference>
<evidence type="ECO:0000313" key="5">
    <source>
        <dbReference type="Proteomes" id="UP001597267"/>
    </source>
</evidence>
<evidence type="ECO:0000259" key="3">
    <source>
        <dbReference type="SMART" id="SM00047"/>
    </source>
</evidence>
<protein>
    <submittedName>
        <fullName evidence="4">Glucosaminidase domain-containing protein</fullName>
    </submittedName>
</protein>
<sequence>MKNSLIKHVAVAGLAGVMGMGTVVTNLATFGNTDTPKTVQAAYTEQQFLDLVWPSAQQVATSQGLYASVMIAQAMLESNYGNSKLAQAPNYNLFGIKGDYNGAYVAYETQEWRDDHYETVVQNFKKYPDYYSSIQDNGDKLRNGVSWQPLRYNGAWIENTNSYEDATAWLTGRYATAPDYNTKLNNLIARYNLTKYDPQISGTTGVVTSTGTSTYNMYAGPKTSNGDWLGNGTQWRYDRVVTLYNGEVWYRLGGNQWASGANLSTGNTTSDGNSGVVKMTSTAHLYSSAGTGWTSRTLAKGTDWRYFETKDVNGTTWYNLGGNQWISGNAVAIQ</sequence>
<keyword evidence="2" id="KW-0378">Hydrolase</keyword>
<dbReference type="InterPro" id="IPR024968">
    <property type="entry name" value="SlpA_C_lactobacillus"/>
</dbReference>
<proteinExistence type="inferred from homology"/>
<dbReference type="InterPro" id="IPR002901">
    <property type="entry name" value="MGlyc_endo_b_GlcNAc-like_dom"/>
</dbReference>
<evidence type="ECO:0000256" key="1">
    <source>
        <dbReference type="ARBA" id="ARBA00010266"/>
    </source>
</evidence>
<dbReference type="Gene3D" id="4.10.80.30">
    <property type="entry name" value="DNA polymerase, domain 6"/>
    <property type="match status" value="1"/>
</dbReference>
<reference evidence="5" key="1">
    <citation type="journal article" date="2019" name="Int. J. Syst. Evol. Microbiol.">
        <title>The Global Catalogue of Microorganisms (GCM) 10K type strain sequencing project: providing services to taxonomists for standard genome sequencing and annotation.</title>
        <authorList>
            <consortium name="The Broad Institute Genomics Platform"/>
            <consortium name="The Broad Institute Genome Sequencing Center for Infectious Disease"/>
            <person name="Wu L."/>
            <person name="Ma J."/>
        </authorList>
    </citation>
    <scope>NUCLEOTIDE SEQUENCE [LARGE SCALE GENOMIC DNA]</scope>
    <source>
        <strain evidence="5">CCM 8896</strain>
    </source>
</reference>
<dbReference type="Pfam" id="PF01832">
    <property type="entry name" value="Glucosaminidase"/>
    <property type="match status" value="1"/>
</dbReference>
<evidence type="ECO:0000256" key="2">
    <source>
        <dbReference type="ARBA" id="ARBA00022801"/>
    </source>
</evidence>
<organism evidence="4 5">
    <name type="scientific">Agrilactobacillus yilanensis</name>
    <dbReference type="NCBI Taxonomy" id="2485997"/>
    <lineage>
        <taxon>Bacteria</taxon>
        <taxon>Bacillati</taxon>
        <taxon>Bacillota</taxon>
        <taxon>Bacilli</taxon>
        <taxon>Lactobacillales</taxon>
        <taxon>Lactobacillaceae</taxon>
        <taxon>Agrilactobacillus</taxon>
    </lineage>
</organism>
<evidence type="ECO:0000313" key="4">
    <source>
        <dbReference type="EMBL" id="MFD1671033.1"/>
    </source>
</evidence>
<dbReference type="SMART" id="SM00047">
    <property type="entry name" value="LYZ2"/>
    <property type="match status" value="1"/>
</dbReference>
<dbReference type="Gene3D" id="1.10.530.10">
    <property type="match status" value="1"/>
</dbReference>
<dbReference type="PANTHER" id="PTHR33308:SF9">
    <property type="entry name" value="PEPTIDOGLYCAN HYDROLASE FLGJ"/>
    <property type="match status" value="1"/>
</dbReference>
<comment type="similarity">
    <text evidence="1">Belongs to the glycosyl hydrolase 73 family.</text>
</comment>
<dbReference type="Pfam" id="PF03217">
    <property type="entry name" value="SlpA"/>
    <property type="match status" value="1"/>
</dbReference>
<dbReference type="PANTHER" id="PTHR33308">
    <property type="entry name" value="PEPTIDOGLYCAN HYDROLASE FLGJ"/>
    <property type="match status" value="1"/>
</dbReference>
<dbReference type="Proteomes" id="UP001597267">
    <property type="component" value="Unassembled WGS sequence"/>
</dbReference>
<gene>
    <name evidence="4" type="ORF">ACFQ5M_02855</name>
</gene>
<dbReference type="RefSeq" id="WP_125715043.1">
    <property type="nucleotide sequence ID" value="NZ_JBHTOP010000004.1"/>
</dbReference>
<dbReference type="InterPro" id="IPR051056">
    <property type="entry name" value="Glycosyl_Hydrolase_73"/>
</dbReference>
<comment type="caution">
    <text evidence="4">The sequence shown here is derived from an EMBL/GenBank/DDBJ whole genome shotgun (WGS) entry which is preliminary data.</text>
</comment>
<feature type="domain" description="Mannosyl-glycoprotein endo-beta-N-acetylglucosamidase-like" evidence="3">
    <location>
        <begin position="38"/>
        <end position="197"/>
    </location>
</feature>